<dbReference type="AlphaFoldDB" id="A0A1I8BJQ0"/>
<evidence type="ECO:0000313" key="1">
    <source>
        <dbReference type="Proteomes" id="UP000095281"/>
    </source>
</evidence>
<dbReference type="WBParaSite" id="MhA1_Contig3271.frz3.gene1">
    <property type="protein sequence ID" value="MhA1_Contig3271.frz3.gene1"/>
    <property type="gene ID" value="MhA1_Contig3271.frz3.gene1"/>
</dbReference>
<proteinExistence type="predicted"/>
<dbReference type="WBParaSite" id="MhA1_Contig2723.frz3.gene1">
    <property type="protein sequence ID" value="MhA1_Contig2723.frz3.gene1"/>
    <property type="gene ID" value="MhA1_Contig2723.frz3.gene1"/>
</dbReference>
<evidence type="ECO:0000313" key="3">
    <source>
        <dbReference type="WBParaSite" id="MhA1_Contig3271.frz3.gene1"/>
    </source>
</evidence>
<accession>A0A1I8BJQ0</accession>
<dbReference type="Proteomes" id="UP000095281">
    <property type="component" value="Unplaced"/>
</dbReference>
<reference evidence="2 3" key="1">
    <citation type="submission" date="2016-11" db="UniProtKB">
        <authorList>
            <consortium name="WormBaseParasite"/>
        </authorList>
    </citation>
    <scope>IDENTIFICATION</scope>
</reference>
<organism evidence="1 2">
    <name type="scientific">Meloidogyne hapla</name>
    <name type="common">Root-knot nematode worm</name>
    <dbReference type="NCBI Taxonomy" id="6305"/>
    <lineage>
        <taxon>Eukaryota</taxon>
        <taxon>Metazoa</taxon>
        <taxon>Ecdysozoa</taxon>
        <taxon>Nematoda</taxon>
        <taxon>Chromadorea</taxon>
        <taxon>Rhabditida</taxon>
        <taxon>Tylenchina</taxon>
        <taxon>Tylenchomorpha</taxon>
        <taxon>Tylenchoidea</taxon>
        <taxon>Meloidogynidae</taxon>
        <taxon>Meloidogyninae</taxon>
        <taxon>Meloidogyne</taxon>
    </lineage>
</organism>
<name>A0A1I8BJQ0_MELHA</name>
<keyword evidence="1" id="KW-1185">Reference proteome</keyword>
<sequence length="137" mass="16263">MEQTFSTLKTKDEGQKLKEGANEFWEHPLSTLDKIVSKDVEQKLVEGIAEFWDCSWHPLTKEVNQILKNGEQLDFSTFLGFLDHNYELSDWCDPCREKVYDREQKEIIQLCGENTYKYKFFVCNDCAQIIKYATFHY</sequence>
<protein>
    <submittedName>
        <fullName evidence="2 3">Thiol oxidase</fullName>
    </submittedName>
</protein>
<evidence type="ECO:0000313" key="2">
    <source>
        <dbReference type="WBParaSite" id="MhA1_Contig2723.frz3.gene1"/>
    </source>
</evidence>